<dbReference type="Gene3D" id="3.80.30.30">
    <property type="match status" value="1"/>
</dbReference>
<dbReference type="InterPro" id="IPR034559">
    <property type="entry name" value="SPL_Clostridia"/>
</dbReference>
<protein>
    <submittedName>
        <fullName evidence="1">Spore photoproduct lyase</fullName>
        <ecNumber evidence="1">4.1.99.14</ecNumber>
    </submittedName>
</protein>
<dbReference type="NCBIfam" id="TIGR04070">
    <property type="entry name" value="photo_TT_lyase"/>
    <property type="match status" value="1"/>
</dbReference>
<dbReference type="RefSeq" id="WP_179977303.1">
    <property type="nucleotide sequence ID" value="NZ_JAJJPB010000025.1"/>
</dbReference>
<dbReference type="Pfam" id="PF20903">
    <property type="entry name" value="SPL"/>
    <property type="match status" value="1"/>
</dbReference>
<evidence type="ECO:0000313" key="1">
    <source>
        <dbReference type="EMBL" id="MCC9296202.1"/>
    </source>
</evidence>
<accession>A0ABS8N8R5</accession>
<dbReference type="EC" id="4.1.99.14" evidence="1"/>
<dbReference type="SFLD" id="SFLDG01079">
    <property type="entry name" value="spore_photoproduct_lyase_like"/>
    <property type="match status" value="1"/>
</dbReference>
<gene>
    <name evidence="1" type="primary">splB</name>
    <name evidence="1" type="ORF">LN736_15185</name>
</gene>
<dbReference type="Gene3D" id="3.40.50.12110">
    <property type="match status" value="1"/>
</dbReference>
<dbReference type="EMBL" id="JAJJPB010000025">
    <property type="protein sequence ID" value="MCC9296202.1"/>
    <property type="molecule type" value="Genomic_DNA"/>
</dbReference>
<reference evidence="1" key="1">
    <citation type="submission" date="2021-11" db="EMBL/GenBank/DDBJ databases">
        <authorList>
            <person name="Qingchun L."/>
            <person name="Dong Z."/>
            <person name="Zongwei Q."/>
            <person name="Jia Z."/>
            <person name="Duotao L."/>
        </authorList>
    </citation>
    <scope>NUCLEOTIDE SEQUENCE</scope>
    <source>
        <strain evidence="1">WLY-B-L2</strain>
    </source>
</reference>
<dbReference type="PANTHER" id="PTHR37822">
    <property type="entry name" value="SPORE PHOTOPRODUCT LYASE-RELATED"/>
    <property type="match status" value="1"/>
</dbReference>
<comment type="caution">
    <text evidence="1">The sequence shown here is derived from an EMBL/GenBank/DDBJ whole genome shotgun (WGS) entry which is preliminary data.</text>
</comment>
<dbReference type="PANTHER" id="PTHR37822:SF2">
    <property type="entry name" value="SPORE PHOTOPRODUCT LYASE"/>
    <property type="match status" value="1"/>
</dbReference>
<keyword evidence="2" id="KW-1185">Reference proteome</keyword>
<sequence>MILFQPKRVIFENAALEYKTGKKIMEYFKHKDVELLFSKSGRITQIPGNTASEMYFESKNTLVVGIRKSYEFQSCKPSAHYQLPLVSGCMGMCEYCYLNTRMGKKPYTKVYVNIDEILNRADKYIEEKLPGITVFEGAATSDPIPVEPYTGNLSKCIIHFGKSKNGYFKFVTKFTDVDNLLSLNHNGKTTVRFSINTDKIISEFEHGTPKLKDRINAAVKVIDAGYNVGFIIAPVFLNPNWETEYRDIIDKIGNNFSDSPITFEIISHRFTKKAKENILTVYPKTMLPMEEEIRKFKYGQFGYGKYVYKDDELNYMKEFFKENIEKYFDKSSIKYII</sequence>
<dbReference type="Proteomes" id="UP001165422">
    <property type="component" value="Unassembled WGS sequence"/>
</dbReference>
<dbReference type="SUPFAM" id="SSF102114">
    <property type="entry name" value="Radical SAM enzymes"/>
    <property type="match status" value="1"/>
</dbReference>
<dbReference type="InterPro" id="IPR049539">
    <property type="entry name" value="SPL"/>
</dbReference>
<dbReference type="SFLD" id="SFLDF00412">
    <property type="entry name" value="spore_photoproduct_lyase_2"/>
    <property type="match status" value="1"/>
</dbReference>
<dbReference type="InterPro" id="IPR058240">
    <property type="entry name" value="rSAM_sf"/>
</dbReference>
<organism evidence="1 2">
    <name type="scientific">Clostridium aromativorans</name>
    <dbReference type="NCBI Taxonomy" id="2836848"/>
    <lineage>
        <taxon>Bacteria</taxon>
        <taxon>Bacillati</taxon>
        <taxon>Bacillota</taxon>
        <taxon>Clostridia</taxon>
        <taxon>Eubacteriales</taxon>
        <taxon>Clostridiaceae</taxon>
        <taxon>Clostridium</taxon>
    </lineage>
</organism>
<keyword evidence="1" id="KW-0456">Lyase</keyword>
<name>A0ABS8N8R5_9CLOT</name>
<dbReference type="InterPro" id="IPR007197">
    <property type="entry name" value="rSAM"/>
</dbReference>
<proteinExistence type="predicted"/>
<dbReference type="GO" id="GO:0016829">
    <property type="term" value="F:lyase activity"/>
    <property type="evidence" value="ECO:0007669"/>
    <property type="project" value="UniProtKB-KW"/>
</dbReference>
<evidence type="ECO:0000313" key="2">
    <source>
        <dbReference type="Proteomes" id="UP001165422"/>
    </source>
</evidence>
<dbReference type="SFLD" id="SFLDS00029">
    <property type="entry name" value="Radical_SAM"/>
    <property type="match status" value="1"/>
</dbReference>
<dbReference type="InterPro" id="IPR023897">
    <property type="entry name" value="SPL_firmicutes"/>
</dbReference>